<keyword evidence="1" id="KW-1133">Transmembrane helix</keyword>
<keyword evidence="3" id="KW-1185">Reference proteome</keyword>
<dbReference type="SUPFAM" id="SSF54523">
    <property type="entry name" value="Pili subunits"/>
    <property type="match status" value="1"/>
</dbReference>
<proteinExistence type="predicted"/>
<dbReference type="EMBL" id="CP036289">
    <property type="protein sequence ID" value="QDU76400.1"/>
    <property type="molecule type" value="Genomic_DNA"/>
</dbReference>
<dbReference type="RefSeq" id="WP_144974485.1">
    <property type="nucleotide sequence ID" value="NZ_CP036289.1"/>
</dbReference>
<keyword evidence="1" id="KW-0812">Transmembrane</keyword>
<organism evidence="2 3">
    <name type="scientific">Bremerella volcania</name>
    <dbReference type="NCBI Taxonomy" id="2527984"/>
    <lineage>
        <taxon>Bacteria</taxon>
        <taxon>Pseudomonadati</taxon>
        <taxon>Planctomycetota</taxon>
        <taxon>Planctomycetia</taxon>
        <taxon>Pirellulales</taxon>
        <taxon>Pirellulaceae</taxon>
        <taxon>Bremerella</taxon>
    </lineage>
</organism>
<gene>
    <name evidence="2" type="ORF">Pan97_34490</name>
</gene>
<evidence type="ECO:0008006" key="4">
    <source>
        <dbReference type="Google" id="ProtNLM"/>
    </source>
</evidence>
<name>A0A518CB24_9BACT</name>
<dbReference type="InterPro" id="IPR045584">
    <property type="entry name" value="Pilin-like"/>
</dbReference>
<dbReference type="AlphaFoldDB" id="A0A518CB24"/>
<evidence type="ECO:0000313" key="3">
    <source>
        <dbReference type="Proteomes" id="UP000318626"/>
    </source>
</evidence>
<dbReference type="InterPro" id="IPR012902">
    <property type="entry name" value="N_methyl_site"/>
</dbReference>
<dbReference type="Gene3D" id="3.30.700.10">
    <property type="entry name" value="Glycoprotein, Type 4 Pilin"/>
    <property type="match status" value="1"/>
</dbReference>
<dbReference type="NCBIfam" id="TIGR02532">
    <property type="entry name" value="IV_pilin_GFxxxE"/>
    <property type="match status" value="1"/>
</dbReference>
<dbReference type="KEGG" id="bvo:Pan97_34490"/>
<evidence type="ECO:0000313" key="2">
    <source>
        <dbReference type="EMBL" id="QDU76400.1"/>
    </source>
</evidence>
<keyword evidence="1" id="KW-0472">Membrane</keyword>
<sequence>MSLYKRNHREVRHGMTIVELLVVLGVLAILLGIAATAVKTGTRGKKQREAARQVNAYIAAAQAKAQQVNRRVGIEIVRNLTDVDDSGDFTSGTDTGIGNASLLMYTIETPPPYAGDTVSAGLYVDSPSLTQIDLIDDPSNRVATSASTLLSAGDIVEIRLNYRGPKYPAEVITMHSSGMPATPFRLRVTLPADNREVFYTGQFVPFQIYLQPGRTSTTPLQLPTDMCIDLTCSGIGNVGNEFANWVAGSNNSIRFLFSPRGNVDRVSVNGSTWGIPAGNLHMLVGKYDYAVDALDVMGTDGINEVTVVPMAGGVNYEDYLTPSNTDLNTNLADATAMWVSVNFLTGQITTTRNKLIQNSFLNSGTFTTLSQSEKNQAILAESRDFARSVLIVQGQGDN</sequence>
<feature type="transmembrane region" description="Helical" evidence="1">
    <location>
        <begin position="20"/>
        <end position="38"/>
    </location>
</feature>
<dbReference type="OrthoDB" id="256794at2"/>
<protein>
    <recommendedName>
        <fullName evidence="4">Prepilin-type N-terminal cleavage/methylation domain-containing protein</fullName>
    </recommendedName>
</protein>
<accession>A0A518CB24</accession>
<reference evidence="3" key="1">
    <citation type="submission" date="2019-02" db="EMBL/GenBank/DDBJ databases">
        <title>Deep-cultivation of Planctomycetes and their phenomic and genomic characterization uncovers novel biology.</title>
        <authorList>
            <person name="Wiegand S."/>
            <person name="Jogler M."/>
            <person name="Boedeker C."/>
            <person name="Pinto D."/>
            <person name="Vollmers J."/>
            <person name="Rivas-Marin E."/>
            <person name="Kohn T."/>
            <person name="Peeters S.H."/>
            <person name="Heuer A."/>
            <person name="Rast P."/>
            <person name="Oberbeckmann S."/>
            <person name="Bunk B."/>
            <person name="Jeske O."/>
            <person name="Meyerdierks A."/>
            <person name="Storesund J.E."/>
            <person name="Kallscheuer N."/>
            <person name="Luecker S."/>
            <person name="Lage O.M."/>
            <person name="Pohl T."/>
            <person name="Merkel B.J."/>
            <person name="Hornburger P."/>
            <person name="Mueller R.-W."/>
            <person name="Bruemmer F."/>
            <person name="Labrenz M."/>
            <person name="Spormann A.M."/>
            <person name="Op den Camp H."/>
            <person name="Overmann J."/>
            <person name="Amann R."/>
            <person name="Jetten M.S.M."/>
            <person name="Mascher T."/>
            <person name="Medema M.H."/>
            <person name="Devos D.P."/>
            <person name="Kaster A.-K."/>
            <person name="Ovreas L."/>
            <person name="Rohde M."/>
            <person name="Galperin M.Y."/>
            <person name="Jogler C."/>
        </authorList>
    </citation>
    <scope>NUCLEOTIDE SEQUENCE [LARGE SCALE GENOMIC DNA]</scope>
    <source>
        <strain evidence="3">Pan97</strain>
    </source>
</reference>
<evidence type="ECO:0000256" key="1">
    <source>
        <dbReference type="SAM" id="Phobius"/>
    </source>
</evidence>
<dbReference type="Proteomes" id="UP000318626">
    <property type="component" value="Chromosome"/>
</dbReference>